<proteinExistence type="predicted"/>
<feature type="transmembrane region" description="Helical" evidence="1">
    <location>
        <begin position="81"/>
        <end position="100"/>
    </location>
</feature>
<dbReference type="RefSeq" id="WP_345256636.1">
    <property type="nucleotide sequence ID" value="NZ_BAABGY010000008.1"/>
</dbReference>
<evidence type="ECO:0000313" key="2">
    <source>
        <dbReference type="EMBL" id="GAA4335708.1"/>
    </source>
</evidence>
<dbReference type="EMBL" id="BAABGY010000008">
    <property type="protein sequence ID" value="GAA4335708.1"/>
    <property type="molecule type" value="Genomic_DNA"/>
</dbReference>
<keyword evidence="1" id="KW-0812">Transmembrane</keyword>
<sequence>MKTAGTFFLKRDDWRLGVVLGILAPLLIFLIIYKIRFDFMDLGEFIAALFKERSIITFVGVWCTLGNIALFTYYTNTDRHLTARGLFIVTVVVGIGVLLVKALI</sequence>
<keyword evidence="1" id="KW-1133">Transmembrane helix</keyword>
<accession>A0ABP8H849</accession>
<comment type="caution">
    <text evidence="2">The sequence shown here is derived from an EMBL/GenBank/DDBJ whole genome shotgun (WGS) entry which is preliminary data.</text>
</comment>
<keyword evidence="3" id="KW-1185">Reference proteome</keyword>
<feature type="transmembrane region" description="Helical" evidence="1">
    <location>
        <begin position="14"/>
        <end position="33"/>
    </location>
</feature>
<name>A0ABP8H849_9BACT</name>
<evidence type="ECO:0000256" key="1">
    <source>
        <dbReference type="SAM" id="Phobius"/>
    </source>
</evidence>
<dbReference type="Proteomes" id="UP001501725">
    <property type="component" value="Unassembled WGS sequence"/>
</dbReference>
<evidence type="ECO:0000313" key="3">
    <source>
        <dbReference type="Proteomes" id="UP001501725"/>
    </source>
</evidence>
<gene>
    <name evidence="2" type="ORF">GCM10023184_30710</name>
</gene>
<protein>
    <recommendedName>
        <fullName evidence="4">Sulfate exporter family transporter</fullName>
    </recommendedName>
</protein>
<feature type="transmembrane region" description="Helical" evidence="1">
    <location>
        <begin position="54"/>
        <end position="75"/>
    </location>
</feature>
<evidence type="ECO:0008006" key="4">
    <source>
        <dbReference type="Google" id="ProtNLM"/>
    </source>
</evidence>
<keyword evidence="1" id="KW-0472">Membrane</keyword>
<organism evidence="2 3">
    <name type="scientific">Flaviaesturariibacter amylovorans</name>
    <dbReference type="NCBI Taxonomy" id="1084520"/>
    <lineage>
        <taxon>Bacteria</taxon>
        <taxon>Pseudomonadati</taxon>
        <taxon>Bacteroidota</taxon>
        <taxon>Chitinophagia</taxon>
        <taxon>Chitinophagales</taxon>
        <taxon>Chitinophagaceae</taxon>
        <taxon>Flaviaestuariibacter</taxon>
    </lineage>
</organism>
<reference evidence="3" key="1">
    <citation type="journal article" date="2019" name="Int. J. Syst. Evol. Microbiol.">
        <title>The Global Catalogue of Microorganisms (GCM) 10K type strain sequencing project: providing services to taxonomists for standard genome sequencing and annotation.</title>
        <authorList>
            <consortium name="The Broad Institute Genomics Platform"/>
            <consortium name="The Broad Institute Genome Sequencing Center for Infectious Disease"/>
            <person name="Wu L."/>
            <person name="Ma J."/>
        </authorList>
    </citation>
    <scope>NUCLEOTIDE SEQUENCE [LARGE SCALE GENOMIC DNA]</scope>
    <source>
        <strain evidence="3">JCM 17919</strain>
    </source>
</reference>